<dbReference type="AlphaFoldDB" id="A0A0F8AD67"/>
<reference evidence="1" key="1">
    <citation type="journal article" date="2015" name="PLoS Genet.">
        <title>Genome Sequencing of the Perciform Fish Larimichthys crocea Provides Insights into Molecular and Genetic Mechanisms of Stress Adaptation.</title>
        <authorList>
            <person name="Ao J."/>
            <person name="Mu Y."/>
            <person name="Xiang L.X."/>
            <person name="Fan D."/>
            <person name="Feng M."/>
            <person name="Zhang S."/>
            <person name="Shi Q."/>
            <person name="Zhu L.Y."/>
            <person name="Li T."/>
            <person name="Ding Y."/>
            <person name="Nie L."/>
            <person name="Li Q."/>
            <person name="Dong W.R."/>
            <person name="Jiang L."/>
            <person name="Sun B."/>
            <person name="Zhang X."/>
            <person name="Li M."/>
            <person name="Zhang H.Q."/>
            <person name="Xie S."/>
            <person name="Zhu Y."/>
            <person name="Jiang X."/>
            <person name="Wang X."/>
            <person name="Mu P."/>
            <person name="Chen W."/>
            <person name="Yue Z."/>
            <person name="Wang Z."/>
            <person name="Wang J."/>
            <person name="Shao J.Z."/>
            <person name="Chen X."/>
        </authorList>
    </citation>
    <scope>NUCLEOTIDE SEQUENCE [LARGE SCALE GENOMIC DNA]</scope>
    <source>
        <strain evidence="1">SSNF</strain>
        <tissue evidence="1">Blood</tissue>
    </source>
</reference>
<gene>
    <name evidence="1" type="ORF">EH28_00241</name>
</gene>
<proteinExistence type="predicted"/>
<organism evidence="1">
    <name type="scientific">Larimichthys crocea</name>
    <name type="common">Large yellow croaker</name>
    <name type="synonym">Pseudosciaena crocea</name>
    <dbReference type="NCBI Taxonomy" id="215358"/>
    <lineage>
        <taxon>Eukaryota</taxon>
        <taxon>Metazoa</taxon>
        <taxon>Chordata</taxon>
        <taxon>Craniata</taxon>
        <taxon>Vertebrata</taxon>
        <taxon>Euteleostomi</taxon>
        <taxon>Actinopterygii</taxon>
        <taxon>Neopterygii</taxon>
        <taxon>Teleostei</taxon>
        <taxon>Neoteleostei</taxon>
        <taxon>Acanthomorphata</taxon>
        <taxon>Eupercaria</taxon>
        <taxon>Sciaenidae</taxon>
        <taxon>Larimichthys</taxon>
    </lineage>
</organism>
<accession>A0A0F8AD67</accession>
<sequence length="138" mass="16111">MLGPDKQVFREGKEEKMQVNRKKLNGAAKKQITYILSCFLPETLRVITSTCHMGSVRILRLIPRLNLLLLLLHQQLLRRLPSTHHEGERCPPVGNLLQRQDAPVSTVDEFERHEMTEGQGVVRYENEDEYEEWVQFSE</sequence>
<evidence type="ECO:0000313" key="1">
    <source>
        <dbReference type="EMBL" id="KKF09366.1"/>
    </source>
</evidence>
<dbReference type="EMBL" id="KQ042890">
    <property type="protein sequence ID" value="KKF09366.1"/>
    <property type="molecule type" value="Genomic_DNA"/>
</dbReference>
<protein>
    <submittedName>
        <fullName evidence="1">Uncharacterized protein</fullName>
    </submittedName>
</protein>
<name>A0A0F8AD67_LARCR</name>